<evidence type="ECO:0000313" key="2">
    <source>
        <dbReference type="Proteomes" id="UP000001072"/>
    </source>
</evidence>
<dbReference type="InParanoid" id="F4S165"/>
<keyword evidence="2" id="KW-1185">Reference proteome</keyword>
<dbReference type="Proteomes" id="UP000001072">
    <property type="component" value="Unassembled WGS sequence"/>
</dbReference>
<protein>
    <submittedName>
        <fullName evidence="1">Uncharacterized protein</fullName>
    </submittedName>
</protein>
<organism evidence="2">
    <name type="scientific">Melampsora larici-populina (strain 98AG31 / pathotype 3-4-7)</name>
    <name type="common">Poplar leaf rust fungus</name>
    <dbReference type="NCBI Taxonomy" id="747676"/>
    <lineage>
        <taxon>Eukaryota</taxon>
        <taxon>Fungi</taxon>
        <taxon>Dikarya</taxon>
        <taxon>Basidiomycota</taxon>
        <taxon>Pucciniomycotina</taxon>
        <taxon>Pucciniomycetes</taxon>
        <taxon>Pucciniales</taxon>
        <taxon>Melampsoraceae</taxon>
        <taxon>Melampsora</taxon>
    </lineage>
</organism>
<evidence type="ECO:0000313" key="1">
    <source>
        <dbReference type="EMBL" id="EGG01619.1"/>
    </source>
</evidence>
<name>F4S165_MELLP</name>
<dbReference type="EMBL" id="GL883137">
    <property type="protein sequence ID" value="EGG01619.1"/>
    <property type="molecule type" value="Genomic_DNA"/>
</dbReference>
<dbReference type="VEuPathDB" id="FungiDB:MELLADRAFT_92003"/>
<sequence length="151" mass="16734">MPSRKFPFGGGLPEKTPDISKIKVKSEVIDDFNEADEEDTTAVVNLQPQVSLKEVVQAVPEKASPIKVEKAKKRKAKAQVDVVEAKVLVPEIKAAKAGAPKKPKWKGWVIVEEETVKEDPVEVEVEEDAVQEADVEVVSGVNTRLKRQRRK</sequence>
<dbReference type="KEGG" id="mlr:MELLADRAFT_92003"/>
<dbReference type="HOGENOM" id="CLU_1731901_0_0_1"/>
<proteinExistence type="predicted"/>
<gene>
    <name evidence="1" type="ORF">MELLADRAFT_92003</name>
</gene>
<reference evidence="2" key="1">
    <citation type="journal article" date="2011" name="Proc. Natl. Acad. Sci. U.S.A.">
        <title>Obligate biotrophy features unraveled by the genomic analysis of rust fungi.</title>
        <authorList>
            <person name="Duplessis S."/>
            <person name="Cuomo C.A."/>
            <person name="Lin Y.-C."/>
            <person name="Aerts A."/>
            <person name="Tisserant E."/>
            <person name="Veneault-Fourrey C."/>
            <person name="Joly D.L."/>
            <person name="Hacquard S."/>
            <person name="Amselem J."/>
            <person name="Cantarel B.L."/>
            <person name="Chiu R."/>
            <person name="Coutinho P.M."/>
            <person name="Feau N."/>
            <person name="Field M."/>
            <person name="Frey P."/>
            <person name="Gelhaye E."/>
            <person name="Goldberg J."/>
            <person name="Grabherr M.G."/>
            <person name="Kodira C.D."/>
            <person name="Kohler A."/>
            <person name="Kuees U."/>
            <person name="Lindquist E.A."/>
            <person name="Lucas S.M."/>
            <person name="Mago R."/>
            <person name="Mauceli E."/>
            <person name="Morin E."/>
            <person name="Murat C."/>
            <person name="Pangilinan J.L."/>
            <person name="Park R."/>
            <person name="Pearson M."/>
            <person name="Quesneville H."/>
            <person name="Rouhier N."/>
            <person name="Sakthikumar S."/>
            <person name="Salamov A.A."/>
            <person name="Schmutz J."/>
            <person name="Selles B."/>
            <person name="Shapiro H."/>
            <person name="Tanguay P."/>
            <person name="Tuskan G.A."/>
            <person name="Henrissat B."/>
            <person name="Van de Peer Y."/>
            <person name="Rouze P."/>
            <person name="Ellis J.G."/>
            <person name="Dodds P.N."/>
            <person name="Schein J.E."/>
            <person name="Zhong S."/>
            <person name="Hamelin R.C."/>
            <person name="Grigoriev I.V."/>
            <person name="Szabo L.J."/>
            <person name="Martin F."/>
        </authorList>
    </citation>
    <scope>NUCLEOTIDE SEQUENCE [LARGE SCALE GENOMIC DNA]</scope>
    <source>
        <strain evidence="2">98AG31 / pathotype 3-4-7</strain>
    </source>
</reference>
<dbReference type="GeneID" id="18936089"/>
<dbReference type="AlphaFoldDB" id="F4S165"/>
<dbReference type="RefSeq" id="XP_007415210.1">
    <property type="nucleotide sequence ID" value="XM_007415148.1"/>
</dbReference>
<accession>F4S165</accession>